<dbReference type="GO" id="GO:0009307">
    <property type="term" value="P:DNA restriction-modification system"/>
    <property type="evidence" value="ECO:0007669"/>
    <property type="project" value="InterPro"/>
</dbReference>
<name>A0A252F6B0_9FIRM</name>
<protein>
    <submittedName>
        <fullName evidence="1">5-methylcytosine-specific restriction endonuclease system specificity protein McrC</fullName>
    </submittedName>
</protein>
<dbReference type="EMBL" id="NHOC01000003">
    <property type="protein sequence ID" value="OUM21252.1"/>
    <property type="molecule type" value="Genomic_DNA"/>
</dbReference>
<dbReference type="OrthoDB" id="9786961at2"/>
<keyword evidence="1" id="KW-0540">Nuclease</keyword>
<keyword evidence="2" id="KW-1185">Reference proteome</keyword>
<dbReference type="PIRSF" id="PIRSF003109">
    <property type="entry name" value="McrC"/>
    <property type="match status" value="1"/>
</dbReference>
<dbReference type="PANTHER" id="PTHR38733">
    <property type="entry name" value="PROTEIN MCRC"/>
    <property type="match status" value="1"/>
</dbReference>
<keyword evidence="1" id="KW-0378">Hydrolase</keyword>
<dbReference type="InterPro" id="IPR014407">
    <property type="entry name" value="McrC_bac"/>
</dbReference>
<keyword evidence="1" id="KW-0255">Endonuclease</keyword>
<dbReference type="AlphaFoldDB" id="A0A252F6B0"/>
<evidence type="ECO:0000313" key="1">
    <source>
        <dbReference type="EMBL" id="OUM21252.1"/>
    </source>
</evidence>
<dbReference type="NCBIfam" id="NF007277">
    <property type="entry name" value="PRK09736.1"/>
    <property type="match status" value="1"/>
</dbReference>
<proteinExistence type="predicted"/>
<dbReference type="InterPro" id="IPR019292">
    <property type="entry name" value="McrC"/>
</dbReference>
<dbReference type="Pfam" id="PF10117">
    <property type="entry name" value="McrBC"/>
    <property type="match status" value="1"/>
</dbReference>
<accession>A0A252F6B0</accession>
<dbReference type="PANTHER" id="PTHR38733:SF1">
    <property type="entry name" value="TYPE IV METHYL-DIRECTED RESTRICTION ENZYME ECOKMCRBC"/>
    <property type="match status" value="1"/>
</dbReference>
<comment type="caution">
    <text evidence="1">The sequence shown here is derived from an EMBL/GenBank/DDBJ whole genome shotgun (WGS) entry which is preliminary data.</text>
</comment>
<evidence type="ECO:0000313" key="2">
    <source>
        <dbReference type="Proteomes" id="UP000194903"/>
    </source>
</evidence>
<dbReference type="RefSeq" id="WP_087018105.1">
    <property type="nucleotide sequence ID" value="NZ_NHOC01000003.1"/>
</dbReference>
<reference evidence="1 2" key="1">
    <citation type="submission" date="2017-05" db="EMBL/GenBank/DDBJ databases">
        <title>Butyricicoccus porcorum sp. nov. a butyrate-producing bacterium from the swine intestinal tract.</title>
        <authorList>
            <person name="Trachsel J."/>
            <person name="Humphrey S."/>
            <person name="Allen H.K."/>
        </authorList>
    </citation>
    <scope>NUCLEOTIDE SEQUENCE [LARGE SCALE GENOMIC DNA]</scope>
    <source>
        <strain evidence="1">BB10</strain>
    </source>
</reference>
<dbReference type="Proteomes" id="UP000194903">
    <property type="component" value="Unassembled WGS sequence"/>
</dbReference>
<gene>
    <name evidence="1" type="ORF">CBW42_04075</name>
</gene>
<organism evidence="1 2">
    <name type="scientific">Butyricicoccus porcorum</name>
    <dbReference type="NCBI Taxonomy" id="1945634"/>
    <lineage>
        <taxon>Bacteria</taxon>
        <taxon>Bacillati</taxon>
        <taxon>Bacillota</taxon>
        <taxon>Clostridia</taxon>
        <taxon>Eubacteriales</taxon>
        <taxon>Butyricicoccaceae</taxon>
        <taxon>Butyricicoccus</taxon>
    </lineage>
</organism>
<sequence>MLSYAFTTLNQDGYENVATEDFDNLHNLFAAILAKGIGRQLKQGLYREYMNRTETLPVVRGKIDMPGTIQNRLARKQVLTCQYDELSENNLLNQILKTTVMLLLRHARVSEDYKTDLKKEMLFFSNVDTIDPASIRWSSIRFHRNNNTYRMLISLCQLVLEGMLMSTDSGEYRLASFVDEQRMSRLYEKFILEYYAKECPQIKATASQIPWALDDGVGTLLPVMQSDIMLTQGNRVLIIDAKYYTHTMQAQYDVHTLHSNNLYQIFTYVKNKDMEFGDRPHEVSGMLLYARTDELIQPDNTYHMSGNKVSVRTLDLNREFSEIAAQLNAIVDEHFS</sequence>
<dbReference type="GO" id="GO:0004519">
    <property type="term" value="F:endonuclease activity"/>
    <property type="evidence" value="ECO:0007669"/>
    <property type="project" value="UniProtKB-KW"/>
</dbReference>